<name>A0ABR6PJD5_9SPHI</name>
<dbReference type="Proteomes" id="UP000541583">
    <property type="component" value="Unassembled WGS sequence"/>
</dbReference>
<accession>A0ABR6PJD5</accession>
<keyword evidence="2" id="KW-1133">Transmembrane helix</keyword>
<evidence type="ECO:0000256" key="1">
    <source>
        <dbReference type="SAM" id="MobiDB-lite"/>
    </source>
</evidence>
<evidence type="ECO:0000313" key="4">
    <source>
        <dbReference type="Proteomes" id="UP000541583"/>
    </source>
</evidence>
<comment type="caution">
    <text evidence="3">The sequence shown here is derived from an EMBL/GenBank/DDBJ whole genome shotgun (WGS) entry which is preliminary data.</text>
</comment>
<evidence type="ECO:0000313" key="3">
    <source>
        <dbReference type="EMBL" id="MBB6109746.1"/>
    </source>
</evidence>
<protein>
    <submittedName>
        <fullName evidence="3">Uncharacterized protein</fullName>
    </submittedName>
</protein>
<keyword evidence="2" id="KW-0472">Membrane</keyword>
<organism evidence="3 4">
    <name type="scientific">Mucilaginibacter lappiensis</name>
    <dbReference type="NCBI Taxonomy" id="354630"/>
    <lineage>
        <taxon>Bacteria</taxon>
        <taxon>Pseudomonadati</taxon>
        <taxon>Bacteroidota</taxon>
        <taxon>Sphingobacteriia</taxon>
        <taxon>Sphingobacteriales</taxon>
        <taxon>Sphingobacteriaceae</taxon>
        <taxon>Mucilaginibacter</taxon>
    </lineage>
</organism>
<evidence type="ECO:0000256" key="2">
    <source>
        <dbReference type="SAM" id="Phobius"/>
    </source>
</evidence>
<dbReference type="RefSeq" id="WP_076373526.1">
    <property type="nucleotide sequence ID" value="NZ_FTMG01000005.1"/>
</dbReference>
<dbReference type="EMBL" id="JACHCB010000005">
    <property type="protein sequence ID" value="MBB6109746.1"/>
    <property type="molecule type" value="Genomic_DNA"/>
</dbReference>
<keyword evidence="2" id="KW-0812">Transmembrane</keyword>
<keyword evidence="4" id="KW-1185">Reference proteome</keyword>
<feature type="region of interest" description="Disordered" evidence="1">
    <location>
        <begin position="1"/>
        <end position="21"/>
    </location>
</feature>
<feature type="transmembrane region" description="Helical" evidence="2">
    <location>
        <begin position="96"/>
        <end position="119"/>
    </location>
</feature>
<gene>
    <name evidence="3" type="ORF">HDF23_002495</name>
</gene>
<feature type="transmembrane region" description="Helical" evidence="2">
    <location>
        <begin position="62"/>
        <end position="84"/>
    </location>
</feature>
<proteinExistence type="predicted"/>
<sequence>MAEPRNPEELNLQGDSTANEPIEEEISYIDNLRRNAEADQIRAAAKERLKGQRQDRRERKKYADSVFTLVAIWLMFVLLIFMWYGMGKLQYSDNVIIALLTTSTANVIFIFNFVMKYLFKSQD</sequence>
<reference evidence="3 4" key="1">
    <citation type="submission" date="2020-08" db="EMBL/GenBank/DDBJ databases">
        <title>Genomic Encyclopedia of Type Strains, Phase IV (KMG-V): Genome sequencing to study the core and pangenomes of soil and plant-associated prokaryotes.</title>
        <authorList>
            <person name="Whitman W."/>
        </authorList>
    </citation>
    <scope>NUCLEOTIDE SEQUENCE [LARGE SCALE GENOMIC DNA]</scope>
    <source>
        <strain evidence="3 4">ANJLi2</strain>
    </source>
</reference>